<name>A0A4S9D3M3_AURPU</name>
<proteinExistence type="predicted"/>
<protein>
    <submittedName>
        <fullName evidence="1">Uncharacterized protein</fullName>
    </submittedName>
</protein>
<gene>
    <name evidence="1" type="ORF">D6D13_03783</name>
</gene>
<reference evidence="1" key="1">
    <citation type="submission" date="2018-10" db="EMBL/GenBank/DDBJ databases">
        <title>Fifty Aureobasidium pullulans genomes reveal a recombining polyextremotolerant generalist.</title>
        <authorList>
            <person name="Gostincar C."/>
            <person name="Turk M."/>
            <person name="Zajc J."/>
            <person name="Gunde-Cimerman N."/>
        </authorList>
    </citation>
    <scope>NUCLEOTIDE SEQUENCE [LARGE SCALE GENOMIC DNA]</scope>
    <source>
        <strain evidence="1">EXF-10085</strain>
    </source>
</reference>
<accession>A0A4S9D3M3</accession>
<dbReference type="AlphaFoldDB" id="A0A4S9D3M3"/>
<dbReference type="EMBL" id="QZAS01000010">
    <property type="protein sequence ID" value="THX13444.1"/>
    <property type="molecule type" value="Genomic_DNA"/>
</dbReference>
<organism evidence="1">
    <name type="scientific">Aureobasidium pullulans</name>
    <name type="common">Black yeast</name>
    <name type="synonym">Pullularia pullulans</name>
    <dbReference type="NCBI Taxonomy" id="5580"/>
    <lineage>
        <taxon>Eukaryota</taxon>
        <taxon>Fungi</taxon>
        <taxon>Dikarya</taxon>
        <taxon>Ascomycota</taxon>
        <taxon>Pezizomycotina</taxon>
        <taxon>Dothideomycetes</taxon>
        <taxon>Dothideomycetidae</taxon>
        <taxon>Dothideales</taxon>
        <taxon>Saccotheciaceae</taxon>
        <taxon>Aureobasidium</taxon>
    </lineage>
</organism>
<evidence type="ECO:0000313" key="1">
    <source>
        <dbReference type="EMBL" id="THX13444.1"/>
    </source>
</evidence>
<sequence length="292" mass="33425">MSTIDEDGINEELVDSESYSPLYKRGLEEKTLDLLASEVYLLEQWSDVPEDKAQEQHDRIMNQWIDLGCSGRHPYHIAALKHTYPPPTDIQRTTVLSPWRTPQERQAALILTSQTSRLWLRTNYSPGHNPLSALDENEKDLITGAENNTLIFNDPSLYDFSKDWFNVLLRIPELLDSYHGPKNGPLHSVILRTFEEPEIEVTDPKVADEADSYRDLEHASITGCLWVQDKTSTRTGKVLLVWVDDLGKVIRCNRMTTREIVDAGGMFAFGDGRELDGPMWERAQFGEDYGWE</sequence>
<comment type="caution">
    <text evidence="1">The sequence shown here is derived from an EMBL/GenBank/DDBJ whole genome shotgun (WGS) entry which is preliminary data.</text>
</comment>